<keyword evidence="4 12" id="KW-0674">Reaction center</keyword>
<evidence type="ECO:0000256" key="11">
    <source>
        <dbReference type="ARBA" id="ARBA00038734"/>
    </source>
</evidence>
<dbReference type="PANTHER" id="PTHR34971:SF2">
    <property type="entry name" value="PHOTOSYSTEM II REACTION CENTER PROTEIN Z"/>
    <property type="match status" value="1"/>
</dbReference>
<evidence type="ECO:0000256" key="8">
    <source>
        <dbReference type="ARBA" id="ARBA00023078"/>
    </source>
</evidence>
<evidence type="ECO:0000256" key="1">
    <source>
        <dbReference type="ARBA" id="ARBA00004141"/>
    </source>
</evidence>
<comment type="function">
    <text evidence="13">Controls the interaction of photosystem II (PSII) cores with the light-harvesting antenna, regulates electron flow through the 2 photosystem reaction centers. PSII is a light-driven water plastoquinone oxidoreductase, using light energy to abstract electrons from H(2)O, generating a proton gradient subsequently used for ATP formation.</text>
</comment>
<keyword evidence="15" id="KW-0934">Plastid</keyword>
<dbReference type="SUPFAM" id="SSF161055">
    <property type="entry name" value="PsbZ-like"/>
    <property type="match status" value="1"/>
</dbReference>
<dbReference type="Gene3D" id="1.10.287.740">
    <property type="entry name" value="Photosystem II PsbZ, reaction centre"/>
    <property type="match status" value="1"/>
</dbReference>
<evidence type="ECO:0000256" key="14">
    <source>
        <dbReference type="SAM" id="Phobius"/>
    </source>
</evidence>
<dbReference type="GeneID" id="37276302"/>
<dbReference type="Pfam" id="PF01737">
    <property type="entry name" value="Ycf9"/>
    <property type="match status" value="1"/>
</dbReference>
<organism evidence="15">
    <name type="scientific">Codium arenicola</name>
    <dbReference type="NCBI Taxonomy" id="1191365"/>
    <lineage>
        <taxon>Eukaryota</taxon>
        <taxon>Viridiplantae</taxon>
        <taxon>Chlorophyta</taxon>
        <taxon>core chlorophytes</taxon>
        <taxon>Ulvophyceae</taxon>
        <taxon>TCBD clade</taxon>
        <taxon>Bryopsidales</taxon>
        <taxon>Bryopsidineae</taxon>
        <taxon>Codiaceae</taxon>
        <taxon>Codium</taxon>
    </lineage>
</organism>
<evidence type="ECO:0000256" key="6">
    <source>
        <dbReference type="ARBA" id="ARBA00022692"/>
    </source>
</evidence>
<accession>A0A2P0QI31</accession>
<evidence type="ECO:0000256" key="5">
    <source>
        <dbReference type="ARBA" id="ARBA00022531"/>
    </source>
</evidence>
<keyword evidence="7 12" id="KW-1133">Transmembrane helix</keyword>
<evidence type="ECO:0000313" key="15">
    <source>
        <dbReference type="EMBL" id="ARO74400.1"/>
    </source>
</evidence>
<dbReference type="GO" id="GO:0009539">
    <property type="term" value="C:photosystem II reaction center"/>
    <property type="evidence" value="ECO:0007669"/>
    <property type="project" value="InterPro"/>
</dbReference>
<keyword evidence="15" id="KW-0150">Chloroplast</keyword>
<evidence type="ECO:0000256" key="7">
    <source>
        <dbReference type="ARBA" id="ARBA00022989"/>
    </source>
</evidence>
<evidence type="ECO:0000256" key="12">
    <source>
        <dbReference type="HAMAP-Rule" id="MF_00644"/>
    </source>
</evidence>
<dbReference type="EMBL" id="KY819066">
    <property type="protein sequence ID" value="ARO74400.1"/>
    <property type="molecule type" value="Genomic_DNA"/>
</dbReference>
<keyword evidence="8 12" id="KW-0793">Thylakoid</keyword>
<evidence type="ECO:0000256" key="10">
    <source>
        <dbReference type="ARBA" id="ARBA00023276"/>
    </source>
</evidence>
<comment type="subcellular location">
    <subcellularLocation>
        <location evidence="1">Membrane</location>
        <topology evidence="1">Multi-pass membrane protein</topology>
    </subcellularLocation>
    <subcellularLocation>
        <location evidence="12">Plastid</location>
        <location evidence="12">Chloroplast thylakoid membrane</location>
        <topology evidence="12">Multi-pass membrane protein</topology>
    </subcellularLocation>
</comment>
<evidence type="ECO:0000256" key="9">
    <source>
        <dbReference type="ARBA" id="ARBA00023136"/>
    </source>
</evidence>
<comment type="function">
    <text evidence="12">May control the interaction of photosystem II (PSII) cores with the light-harvesting antenna, regulates electron flow through the 2 photosystem reaction centers. PSII is a light-driven water plastoquinone oxidoreductase, using light energy to abstract electrons from H(2)O, generating a proton gradient subsequently used for ATP formation.</text>
</comment>
<protein>
    <recommendedName>
        <fullName evidence="3 12">Photosystem II reaction center protein Z</fullName>
        <shortName evidence="12">PSII-Z</shortName>
    </recommendedName>
</protein>
<dbReference type="NCBIfam" id="TIGR03043">
    <property type="entry name" value="PS_II_psbZ"/>
    <property type="match status" value="1"/>
</dbReference>
<dbReference type="InterPro" id="IPR002644">
    <property type="entry name" value="PSII_PsbZ"/>
</dbReference>
<evidence type="ECO:0000256" key="3">
    <source>
        <dbReference type="ARBA" id="ARBA00021665"/>
    </source>
</evidence>
<feature type="transmembrane region" description="Helical" evidence="14">
    <location>
        <begin position="44"/>
        <end position="61"/>
    </location>
</feature>
<proteinExistence type="inferred from homology"/>
<evidence type="ECO:0000256" key="13">
    <source>
        <dbReference type="RuleBase" id="RU003472"/>
    </source>
</evidence>
<name>A0A2P0QI31_9CHLO</name>
<keyword evidence="9 12" id="KW-0472">Membrane</keyword>
<dbReference type="RefSeq" id="YP_009472711.1">
    <property type="nucleotide sequence ID" value="NC_037366.1"/>
</dbReference>
<comment type="subunit">
    <text evidence="11 12">PSII is composed of 1 copy each of membrane proteins PsbA, PsbB, PsbC, PsbD, PsbE, PsbF, PsbH, PsbI, PsbJ, PsbK, PsbL, PsbM, PsbT, PsbY, PsbZ, Psb30/Ycf12, at least 3 peripheral proteins of the oxygen-evolving complex and a large number of cofactors. It forms dimeric complexes.</text>
</comment>
<keyword evidence="5 12" id="KW-0602">Photosynthesis</keyword>
<sequence length="62" mass="6993">MIALFQILVLLFIFVSFLLVVSVPVVFAYPNGWADKKNTLFSGLALWFLLLFLVGILNSFVL</sequence>
<evidence type="ECO:0000256" key="2">
    <source>
        <dbReference type="ARBA" id="ARBA00008367"/>
    </source>
</evidence>
<dbReference type="GO" id="GO:0009535">
    <property type="term" value="C:chloroplast thylakoid membrane"/>
    <property type="evidence" value="ECO:0007669"/>
    <property type="project" value="UniProtKB-SubCell"/>
</dbReference>
<keyword evidence="10 12" id="KW-0604">Photosystem II</keyword>
<dbReference type="GO" id="GO:0042549">
    <property type="term" value="P:photosystem II stabilization"/>
    <property type="evidence" value="ECO:0007669"/>
    <property type="project" value="InterPro"/>
</dbReference>
<keyword evidence="6 12" id="KW-0812">Transmembrane</keyword>
<comment type="similarity">
    <text evidence="2 12 13">Belongs to the PsbZ family.</text>
</comment>
<dbReference type="AlphaFoldDB" id="A0A2P0QI31"/>
<dbReference type="PANTHER" id="PTHR34971">
    <property type="entry name" value="PHOTOSYSTEM II REACTION CENTER PROTEIN Z"/>
    <property type="match status" value="1"/>
</dbReference>
<dbReference type="InterPro" id="IPR036512">
    <property type="entry name" value="PSII_PsbZ_sf"/>
</dbReference>
<geneLocation type="chloroplast" evidence="15"/>
<dbReference type="GO" id="GO:0015979">
    <property type="term" value="P:photosynthesis"/>
    <property type="evidence" value="ECO:0007669"/>
    <property type="project" value="UniProtKB-UniRule"/>
</dbReference>
<gene>
    <name evidence="12 15" type="primary">psbZ</name>
</gene>
<evidence type="ECO:0000256" key="4">
    <source>
        <dbReference type="ARBA" id="ARBA00022469"/>
    </source>
</evidence>
<dbReference type="HAMAP" id="MF_00644">
    <property type="entry name" value="PSII_PsbZ"/>
    <property type="match status" value="1"/>
</dbReference>
<reference evidence="15" key="1">
    <citation type="submission" date="2017-03" db="EMBL/GenBank/DDBJ databases">
        <title>Chloroplast genome evolution in siphonous green algae.</title>
        <authorList>
            <person name="Cremen M.C."/>
            <person name="Marcelino V.R."/>
            <person name="Verbruggen H."/>
        </authorList>
    </citation>
    <scope>NUCLEOTIDE SEQUENCE</scope>
</reference>